<evidence type="ECO:0000256" key="3">
    <source>
        <dbReference type="ARBA" id="ARBA00020552"/>
    </source>
</evidence>
<dbReference type="InterPro" id="IPR012413">
    <property type="entry name" value="BA14K"/>
</dbReference>
<name>A0A2W4CGT8_9HYPH</name>
<accession>A0A2W4CGT8</accession>
<dbReference type="AlphaFoldDB" id="A0A2W4CGT8"/>
<evidence type="ECO:0000256" key="7">
    <source>
        <dbReference type="SAM" id="SignalP"/>
    </source>
</evidence>
<comment type="function">
    <text evidence="6">Has immunoglobulin-binding and hemagglutination properties, and can bind to mannose. Essential for virulence. May be involved in LPS biosynthesis or polysaccharide transport.</text>
</comment>
<evidence type="ECO:0000313" key="9">
    <source>
        <dbReference type="Proteomes" id="UP000248925"/>
    </source>
</evidence>
<reference evidence="8 9" key="1">
    <citation type="journal article" date="2018" name="Sci. Rep.">
        <title>Rhizobium tumorigenes sp. nov., a novel plant tumorigenic bacterium isolated from cane gall tumors on thornless blackberry.</title>
        <authorList>
            <person name="Kuzmanovi N."/>
            <person name="Smalla K."/>
            <person name="Gronow S."/>
            <person name="PuBawska J."/>
        </authorList>
    </citation>
    <scope>NUCLEOTIDE SEQUENCE [LARGE SCALE GENOMIC DNA]</scope>
    <source>
        <strain evidence="8 9">CCBAU 85046</strain>
    </source>
</reference>
<dbReference type="EMBL" id="PCDP01000038">
    <property type="protein sequence ID" value="PZM12297.1"/>
    <property type="molecule type" value="Genomic_DNA"/>
</dbReference>
<comment type="subcellular location">
    <subcellularLocation>
        <location evidence="1">Membrane</location>
        <topology evidence="1">Single-pass membrane protein</topology>
    </subcellularLocation>
</comment>
<evidence type="ECO:0000313" key="8">
    <source>
        <dbReference type="EMBL" id="PZM12297.1"/>
    </source>
</evidence>
<organism evidence="8 9">
    <name type="scientific">Rhizobium tubonense</name>
    <dbReference type="NCBI Taxonomy" id="484088"/>
    <lineage>
        <taxon>Bacteria</taxon>
        <taxon>Pseudomonadati</taxon>
        <taxon>Pseudomonadota</taxon>
        <taxon>Alphaproteobacteria</taxon>
        <taxon>Hyphomicrobiales</taxon>
        <taxon>Rhizobiaceae</taxon>
        <taxon>Rhizobium/Agrobacterium group</taxon>
        <taxon>Rhizobium</taxon>
    </lineage>
</organism>
<evidence type="ECO:0000256" key="1">
    <source>
        <dbReference type="ARBA" id="ARBA00004167"/>
    </source>
</evidence>
<feature type="signal peptide" evidence="7">
    <location>
        <begin position="1"/>
        <end position="26"/>
    </location>
</feature>
<dbReference type="GO" id="GO:0016020">
    <property type="term" value="C:membrane"/>
    <property type="evidence" value="ECO:0007669"/>
    <property type="project" value="UniProtKB-SubCell"/>
</dbReference>
<comment type="similarity">
    <text evidence="2">Belongs to the BA14k family.</text>
</comment>
<keyword evidence="5" id="KW-0430">Lectin</keyword>
<keyword evidence="4" id="KW-0472">Membrane</keyword>
<protein>
    <recommendedName>
        <fullName evidence="3">Lectin-like protein BA14k</fullName>
    </recommendedName>
</protein>
<evidence type="ECO:0000256" key="5">
    <source>
        <dbReference type="ARBA" id="ARBA00022734"/>
    </source>
</evidence>
<dbReference type="Proteomes" id="UP000248925">
    <property type="component" value="Unassembled WGS sequence"/>
</dbReference>
<dbReference type="GO" id="GO:0030246">
    <property type="term" value="F:carbohydrate binding"/>
    <property type="evidence" value="ECO:0007669"/>
    <property type="project" value="UniProtKB-KW"/>
</dbReference>
<dbReference type="RefSeq" id="WP_111161911.1">
    <property type="nucleotide sequence ID" value="NZ_PCDP01000038.1"/>
</dbReference>
<dbReference type="OrthoDB" id="8117189at2"/>
<gene>
    <name evidence="8" type="ORF">CPY51_19625</name>
</gene>
<dbReference type="Pfam" id="PF07886">
    <property type="entry name" value="BA14K"/>
    <property type="match status" value="1"/>
</dbReference>
<evidence type="ECO:0000256" key="4">
    <source>
        <dbReference type="ARBA" id="ARBA00022475"/>
    </source>
</evidence>
<evidence type="ECO:0000256" key="6">
    <source>
        <dbReference type="ARBA" id="ARBA00025321"/>
    </source>
</evidence>
<comment type="caution">
    <text evidence="8">The sequence shown here is derived from an EMBL/GenBank/DDBJ whole genome shotgun (WGS) entry which is preliminary data.</text>
</comment>
<sequence length="142" mass="15687">MSTVGRWVLCGALGVASMMQVISAEAMPVAGMSAQRSDVIDAQVVCDGRGCFTFGPRQSYTPPSYRPPDYRGPTYYRPRGVVVQPFVYRPPAPNPAPLAQVPAASINRHKQWCQDRYKSYSSVTNLYKTHSGHSQPCESPYQ</sequence>
<keyword evidence="7" id="KW-0732">Signal</keyword>
<feature type="chain" id="PRO_5015973383" description="Lectin-like protein BA14k" evidence="7">
    <location>
        <begin position="27"/>
        <end position="142"/>
    </location>
</feature>
<evidence type="ECO:0000256" key="2">
    <source>
        <dbReference type="ARBA" id="ARBA00010270"/>
    </source>
</evidence>
<keyword evidence="4" id="KW-1003">Cell membrane</keyword>
<proteinExistence type="inferred from homology"/>
<keyword evidence="9" id="KW-1185">Reference proteome</keyword>